<evidence type="ECO:0000259" key="8">
    <source>
        <dbReference type="Pfam" id="PF02687"/>
    </source>
</evidence>
<feature type="domain" description="ABC3 transporter permease C-terminal" evidence="8">
    <location>
        <begin position="269"/>
        <end position="388"/>
    </location>
</feature>
<comment type="subcellular location">
    <subcellularLocation>
        <location evidence="1">Cell membrane</location>
        <topology evidence="1">Multi-pass membrane protein</topology>
    </subcellularLocation>
</comment>
<gene>
    <name evidence="10" type="ORF">FL583_08460</name>
</gene>
<evidence type="ECO:0000256" key="3">
    <source>
        <dbReference type="ARBA" id="ARBA00022692"/>
    </source>
</evidence>
<feature type="domain" description="MacB-like periplasmic core" evidence="9">
    <location>
        <begin position="18"/>
        <end position="233"/>
    </location>
</feature>
<feature type="domain" description="MacB-like periplasmic core" evidence="9">
    <location>
        <begin position="478"/>
        <end position="674"/>
    </location>
</feature>
<sequence>MRRVLLSGISSRRRRLAGTFLAVLLGVAFLAATLTMTATMTSAIDGFFTRANAGIDVVVRGGTALGDGPNPARAPIPGSLLSTVRNTPGVAVAEPVVEGFGQLLGRDGTAIAVNGPRVAGSWVPDRELNPYHVVEGRPPANSGDVVVNQATAEAGNLHVGDRTTLLTPAPRPVRVVGIVRFGDSGGFGATSYVGLTPADATAFVVGGKNQLSSIQVRSDDEISRATLAERITKSLPTGVEAVTGDAATDETTSAIEDGFLTFLRALLGAFAGVALLVAVLSIHNTFAILVAQRTRETALLRAVGATRRQVLAGVLAEALIVGVVASGAGVAAGYGLAGLLKAAFGALGFDAPVDGLVFPLSTVAICVPVGVVATVVAAVTPAVRASRVAPIEALREAAAEAPRISRVRAVAGAGLAVAGLVAVGAGSAVFVVGVGAVLVVAGVLALAPLLVGPLAATPVRGVTARLARGNTRRNPRRTAGAAAALLIGVGVVTLFTVAAGSLKASSTSDVETAFRGDFAISSGQRFGNGSLSADIAPALARLPQVATVASVGSGQAVLAGQGAQVSFADPPSLARLVSFADVTGADISELGPGQVAVSADSGHSLGDRLSVRYPDGVRSTVVVTTVYRANPLVGSVLLDTSEWAPHSSQALAKSVYVGLADGVSPADGRKALTSALRPFGNPTLSDADELAGANADAIGQLLNLVYVLLAIAVITALLGIANTLSLGVHERTRELGLLRAVGATRRQVRSLVRWESVLIALFGTVLGAALGTALGWALVRVAGSSFAVPAVPLAVIVVGGAAAGLLAGARPTRTAARLDVLRAIATE</sequence>
<keyword evidence="5 7" id="KW-0472">Membrane</keyword>
<keyword evidence="2" id="KW-1003">Cell membrane</keyword>
<reference evidence="10 11" key="1">
    <citation type="submission" date="2019-07" db="EMBL/GenBank/DDBJ databases">
        <title>Cryptosporangium phraense sp. nov., isolated from plant litter.</title>
        <authorList>
            <person name="Suriyachadkun C."/>
        </authorList>
    </citation>
    <scope>NUCLEOTIDE SEQUENCE [LARGE SCALE GENOMIC DNA]</scope>
    <source>
        <strain evidence="10 11">A-T 5661</strain>
    </source>
</reference>
<feature type="transmembrane region" description="Helical" evidence="7">
    <location>
        <begin position="409"/>
        <end position="430"/>
    </location>
</feature>
<feature type="transmembrane region" description="Helical" evidence="7">
    <location>
        <begin position="265"/>
        <end position="290"/>
    </location>
</feature>
<name>A0A545AWM9_9ACTN</name>
<protein>
    <submittedName>
        <fullName evidence="10">FtsX-like permease family protein</fullName>
    </submittedName>
</protein>
<dbReference type="InterPro" id="IPR025857">
    <property type="entry name" value="MacB_PCD"/>
</dbReference>
<dbReference type="OrthoDB" id="9780560at2"/>
<proteinExistence type="inferred from homology"/>
<dbReference type="GO" id="GO:0022857">
    <property type="term" value="F:transmembrane transporter activity"/>
    <property type="evidence" value="ECO:0007669"/>
    <property type="project" value="TreeGrafter"/>
</dbReference>
<accession>A0A545AWM9</accession>
<dbReference type="AlphaFoldDB" id="A0A545AWM9"/>
<evidence type="ECO:0000259" key="9">
    <source>
        <dbReference type="Pfam" id="PF12704"/>
    </source>
</evidence>
<dbReference type="InParanoid" id="A0A545AWM9"/>
<evidence type="ECO:0000256" key="7">
    <source>
        <dbReference type="SAM" id="Phobius"/>
    </source>
</evidence>
<dbReference type="InterPro" id="IPR050250">
    <property type="entry name" value="Macrolide_Exporter_MacB"/>
</dbReference>
<evidence type="ECO:0000256" key="6">
    <source>
        <dbReference type="ARBA" id="ARBA00038076"/>
    </source>
</evidence>
<feature type="transmembrane region" description="Helical" evidence="7">
    <location>
        <begin position="478"/>
        <end position="502"/>
    </location>
</feature>
<dbReference type="Pfam" id="PF02687">
    <property type="entry name" value="FtsX"/>
    <property type="match status" value="2"/>
</dbReference>
<organism evidence="10 11">
    <name type="scientific">Cryptosporangium phraense</name>
    <dbReference type="NCBI Taxonomy" id="2593070"/>
    <lineage>
        <taxon>Bacteria</taxon>
        <taxon>Bacillati</taxon>
        <taxon>Actinomycetota</taxon>
        <taxon>Actinomycetes</taxon>
        <taxon>Cryptosporangiales</taxon>
        <taxon>Cryptosporangiaceae</taxon>
        <taxon>Cryptosporangium</taxon>
    </lineage>
</organism>
<dbReference type="GO" id="GO:0005886">
    <property type="term" value="C:plasma membrane"/>
    <property type="evidence" value="ECO:0007669"/>
    <property type="project" value="UniProtKB-SubCell"/>
</dbReference>
<dbReference type="Proteomes" id="UP000317982">
    <property type="component" value="Unassembled WGS sequence"/>
</dbReference>
<dbReference type="EMBL" id="VIRS01000004">
    <property type="protein sequence ID" value="TQS45734.1"/>
    <property type="molecule type" value="Genomic_DNA"/>
</dbReference>
<comment type="caution">
    <text evidence="10">The sequence shown here is derived from an EMBL/GenBank/DDBJ whole genome shotgun (WGS) entry which is preliminary data.</text>
</comment>
<evidence type="ECO:0000256" key="2">
    <source>
        <dbReference type="ARBA" id="ARBA00022475"/>
    </source>
</evidence>
<dbReference type="RefSeq" id="WP_142703962.1">
    <property type="nucleotide sequence ID" value="NZ_VIRS01000004.1"/>
</dbReference>
<feature type="transmembrane region" description="Helical" evidence="7">
    <location>
        <begin position="756"/>
        <end position="779"/>
    </location>
</feature>
<feature type="transmembrane region" description="Helical" evidence="7">
    <location>
        <begin position="704"/>
        <end position="724"/>
    </location>
</feature>
<comment type="similarity">
    <text evidence="6">Belongs to the ABC-4 integral membrane protein family.</text>
</comment>
<feature type="transmembrane region" description="Helical" evidence="7">
    <location>
        <begin position="310"/>
        <end position="336"/>
    </location>
</feature>
<dbReference type="PANTHER" id="PTHR30572">
    <property type="entry name" value="MEMBRANE COMPONENT OF TRANSPORTER-RELATED"/>
    <property type="match status" value="1"/>
</dbReference>
<feature type="domain" description="ABC3 transporter permease C-terminal" evidence="8">
    <location>
        <begin position="707"/>
        <end position="818"/>
    </location>
</feature>
<dbReference type="InterPro" id="IPR003838">
    <property type="entry name" value="ABC3_permease_C"/>
</dbReference>
<evidence type="ECO:0000313" key="10">
    <source>
        <dbReference type="EMBL" id="TQS45734.1"/>
    </source>
</evidence>
<keyword evidence="4 7" id="KW-1133">Transmembrane helix</keyword>
<evidence type="ECO:0000313" key="11">
    <source>
        <dbReference type="Proteomes" id="UP000317982"/>
    </source>
</evidence>
<feature type="transmembrane region" description="Helical" evidence="7">
    <location>
        <begin position="356"/>
        <end position="379"/>
    </location>
</feature>
<evidence type="ECO:0000256" key="5">
    <source>
        <dbReference type="ARBA" id="ARBA00023136"/>
    </source>
</evidence>
<keyword evidence="3 7" id="KW-0812">Transmembrane</keyword>
<evidence type="ECO:0000256" key="4">
    <source>
        <dbReference type="ARBA" id="ARBA00022989"/>
    </source>
</evidence>
<dbReference type="Pfam" id="PF12704">
    <property type="entry name" value="MacB_PCD"/>
    <property type="match status" value="2"/>
</dbReference>
<dbReference type="PANTHER" id="PTHR30572:SF4">
    <property type="entry name" value="ABC TRANSPORTER PERMEASE YTRF"/>
    <property type="match status" value="1"/>
</dbReference>
<keyword evidence="11" id="KW-1185">Reference proteome</keyword>
<evidence type="ECO:0000256" key="1">
    <source>
        <dbReference type="ARBA" id="ARBA00004651"/>
    </source>
</evidence>
<feature type="transmembrane region" description="Helical" evidence="7">
    <location>
        <begin position="785"/>
        <end position="807"/>
    </location>
</feature>
<feature type="transmembrane region" description="Helical" evidence="7">
    <location>
        <begin position="436"/>
        <end position="457"/>
    </location>
</feature>